<organism evidence="1">
    <name type="scientific">Salmonella enterica subsp. enterica serovar Typhi str. CT18</name>
    <dbReference type="NCBI Taxonomy" id="220341"/>
    <lineage>
        <taxon>Bacteria</taxon>
        <taxon>Pseudomonadati</taxon>
        <taxon>Pseudomonadota</taxon>
        <taxon>Gammaproteobacteria</taxon>
        <taxon>Enterobacterales</taxon>
        <taxon>Enterobacteriaceae</taxon>
        <taxon>Salmonella</taxon>
    </lineage>
</organism>
<reference evidence="1" key="2">
    <citation type="submission" date="2019-01" db="EMBL/GenBank/DDBJ databases">
        <authorList>
            <consortium name="NCBI Pathogen Detection Project"/>
        </authorList>
    </citation>
    <scope>NUCLEOTIDE SEQUENCE</scope>
    <source>
        <strain evidence="1">CT18</strain>
    </source>
</reference>
<name>A0A714YHS8_SALTI</name>
<accession>A0A714YHS8</accession>
<dbReference type="AlphaFoldDB" id="A0A714YHS8"/>
<evidence type="ECO:0000313" key="1">
    <source>
        <dbReference type="EMBL" id="HAD4383290.1"/>
    </source>
</evidence>
<proteinExistence type="predicted"/>
<comment type="caution">
    <text evidence="1">The sequence shown here is derived from an EMBL/GenBank/DDBJ whole genome shotgun (WGS) entry which is preliminary data.</text>
</comment>
<reference evidence="1" key="1">
    <citation type="journal article" date="2018" name="Genome Biol.">
        <title>SKESA: strategic k-mer extension for scrupulous assemblies.</title>
        <authorList>
            <person name="Souvorov A."/>
            <person name="Agarwala R."/>
            <person name="Lipman D.J."/>
        </authorList>
    </citation>
    <scope>NUCLEOTIDE SEQUENCE</scope>
    <source>
        <strain evidence="1">CT18</strain>
    </source>
</reference>
<sequence length="86" mass="9896">MKDRYPLNQGRNALIDSEADQPVRIFFTNNVYVCKTPTGMFKERSPEQLARLLNRTANQQKVSAGFKLGRPRTAEELSKLLEKNQK</sequence>
<gene>
    <name evidence="1" type="ORF">G1U30_23150</name>
</gene>
<protein>
    <submittedName>
        <fullName evidence="1">Uncharacterized protein</fullName>
    </submittedName>
</protein>
<dbReference type="EMBL" id="DAAOXG010000037">
    <property type="protein sequence ID" value="HAD4383290.1"/>
    <property type="molecule type" value="Genomic_DNA"/>
</dbReference>